<dbReference type="PROSITE" id="PS51736">
    <property type="entry name" value="RECOMBINASES_3"/>
    <property type="match status" value="1"/>
</dbReference>
<dbReference type="PANTHER" id="PTHR30461:SF23">
    <property type="entry name" value="DNA RECOMBINASE-RELATED"/>
    <property type="match status" value="1"/>
</dbReference>
<evidence type="ECO:0000313" key="3">
    <source>
        <dbReference type="EMBL" id="MDB8751351.1"/>
    </source>
</evidence>
<dbReference type="InterPro" id="IPR050639">
    <property type="entry name" value="SSR_resolvase"/>
</dbReference>
<feature type="domain" description="Resolvase/invertase-type recombinase catalytic" evidence="1">
    <location>
        <begin position="7"/>
        <end position="154"/>
    </location>
</feature>
<accession>A0AAW6EF28</accession>
<sequence length="531" mass="61450">MVQTGKITALYCRFSADDMRGESDSIAHQKAILTDYANNHGLTNQRYYVDDGVSGTTFERDGFKAMLRDIENGIVGTVVVKDMSRFGRNYLMVGQYLELVFPEYGVRFIAISDNVDSAEGMSDMIPFSNIMNEWYARDISRKERAVIQNRGNNGGRTTNLAVYGYRKDPNDKTKWLVDETAAIIVKRIFDMYVNGTGILEISRVLTAEKIPRPTAHMKFKTGVRCDDFEEYFWHPSSVRNILRRQEYCGDTVNFRTTRLSYKSHKIVWNPKEKLKIFENTHEAIISREVYERAQEMLGEPRKVPRTGERALYYDYLYCEECKHTMRIRNRAANADQKSYFCTLAHKKRGACDLHNIAEVVLNDYVMEQINKLLIFAKSDRDGFEKMLKDKCDGSILAETGTTEARIEQIKARLSEIDVYVQGLFESKIRGEIDGDMFCTFSEKYRTEKSELNTELEKLFLTLQNIKKKTSKSAVLGTSVNKYDTISEVTSEVLRDFIEHIEVGEYTGERKFRKKVRKIRIFFIGIGEVHFD</sequence>
<feature type="domain" description="Recombinase" evidence="2">
    <location>
        <begin position="162"/>
        <end position="303"/>
    </location>
</feature>
<name>A0AAW6EF28_9FIRM</name>
<evidence type="ECO:0000313" key="4">
    <source>
        <dbReference type="Proteomes" id="UP001213042"/>
    </source>
</evidence>
<gene>
    <name evidence="3" type="ORF">PNW00_12965</name>
</gene>
<evidence type="ECO:0000259" key="1">
    <source>
        <dbReference type="PROSITE" id="PS51736"/>
    </source>
</evidence>
<dbReference type="Gene3D" id="3.90.1750.20">
    <property type="entry name" value="Putative Large Serine Recombinase, Chain B, Domain 2"/>
    <property type="match status" value="1"/>
</dbReference>
<dbReference type="SMART" id="SM00857">
    <property type="entry name" value="Resolvase"/>
    <property type="match status" value="1"/>
</dbReference>
<organism evidence="3 4">
    <name type="scientific">Ruminococcus bicirculans</name>
    <name type="common">ex Wegman et al. 2014</name>
    <dbReference type="NCBI Taxonomy" id="1160721"/>
    <lineage>
        <taxon>Bacteria</taxon>
        <taxon>Bacillati</taxon>
        <taxon>Bacillota</taxon>
        <taxon>Clostridia</taxon>
        <taxon>Eubacteriales</taxon>
        <taxon>Oscillospiraceae</taxon>
        <taxon>Ruminococcus</taxon>
    </lineage>
</organism>
<evidence type="ECO:0000259" key="2">
    <source>
        <dbReference type="PROSITE" id="PS51737"/>
    </source>
</evidence>
<dbReference type="SUPFAM" id="SSF53041">
    <property type="entry name" value="Resolvase-like"/>
    <property type="match status" value="1"/>
</dbReference>
<dbReference type="PROSITE" id="PS51737">
    <property type="entry name" value="RECOMBINASE_DNA_BIND"/>
    <property type="match status" value="1"/>
</dbReference>
<dbReference type="InterPro" id="IPR036162">
    <property type="entry name" value="Resolvase-like_N_sf"/>
</dbReference>
<dbReference type="InterPro" id="IPR025827">
    <property type="entry name" value="Zn_ribbon_recom_dom"/>
</dbReference>
<dbReference type="Pfam" id="PF13408">
    <property type="entry name" value="Zn_ribbon_recom"/>
    <property type="match status" value="1"/>
</dbReference>
<reference evidence="3" key="1">
    <citation type="submission" date="2023-01" db="EMBL/GenBank/DDBJ databases">
        <title>Human gut microbiome strain richness.</title>
        <authorList>
            <person name="Chen-Liaw A."/>
        </authorList>
    </citation>
    <scope>NUCLEOTIDE SEQUENCE</scope>
    <source>
        <strain evidence="3">D43st1_D9_D43t1_170807</strain>
    </source>
</reference>
<dbReference type="Proteomes" id="UP001213042">
    <property type="component" value="Unassembled WGS sequence"/>
</dbReference>
<dbReference type="InterPro" id="IPR038109">
    <property type="entry name" value="DNA_bind_recomb_sf"/>
</dbReference>
<dbReference type="GO" id="GO:0000150">
    <property type="term" value="F:DNA strand exchange activity"/>
    <property type="evidence" value="ECO:0007669"/>
    <property type="project" value="InterPro"/>
</dbReference>
<dbReference type="CDD" id="cd03770">
    <property type="entry name" value="SR_TndX_transposase"/>
    <property type="match status" value="1"/>
</dbReference>
<dbReference type="Pfam" id="PF00239">
    <property type="entry name" value="Resolvase"/>
    <property type="match status" value="1"/>
</dbReference>
<comment type="caution">
    <text evidence="3">The sequence shown here is derived from an EMBL/GenBank/DDBJ whole genome shotgun (WGS) entry which is preliminary data.</text>
</comment>
<proteinExistence type="predicted"/>
<dbReference type="InterPro" id="IPR006119">
    <property type="entry name" value="Resolv_N"/>
</dbReference>
<dbReference type="EMBL" id="JAQMLU010000030">
    <property type="protein sequence ID" value="MDB8751351.1"/>
    <property type="molecule type" value="Genomic_DNA"/>
</dbReference>
<dbReference type="GO" id="GO:0003677">
    <property type="term" value="F:DNA binding"/>
    <property type="evidence" value="ECO:0007669"/>
    <property type="project" value="InterPro"/>
</dbReference>
<dbReference type="Gene3D" id="3.40.50.1390">
    <property type="entry name" value="Resolvase, N-terminal catalytic domain"/>
    <property type="match status" value="1"/>
</dbReference>
<dbReference type="RefSeq" id="WP_195221306.1">
    <property type="nucleotide sequence ID" value="NZ_JADMWL010000013.1"/>
</dbReference>
<protein>
    <submittedName>
        <fullName evidence="3">Recombinase family protein</fullName>
    </submittedName>
</protein>
<dbReference type="PANTHER" id="PTHR30461">
    <property type="entry name" value="DNA-INVERTASE FROM LAMBDOID PROPHAGE"/>
    <property type="match status" value="1"/>
</dbReference>
<dbReference type="Pfam" id="PF14287">
    <property type="entry name" value="DUF4368"/>
    <property type="match status" value="1"/>
</dbReference>
<dbReference type="InterPro" id="IPR011109">
    <property type="entry name" value="DNA_bind_recombinase_dom"/>
</dbReference>
<dbReference type="Pfam" id="PF07508">
    <property type="entry name" value="Recombinase"/>
    <property type="match status" value="1"/>
</dbReference>
<dbReference type="InterPro" id="IPR025378">
    <property type="entry name" value="DUF4368"/>
</dbReference>
<dbReference type="AlphaFoldDB" id="A0AAW6EF28"/>